<organism evidence="2 3">
    <name type="scientific">Polymorphospora rubra</name>
    <dbReference type="NCBI Taxonomy" id="338584"/>
    <lineage>
        <taxon>Bacteria</taxon>
        <taxon>Bacillati</taxon>
        <taxon>Actinomycetota</taxon>
        <taxon>Actinomycetes</taxon>
        <taxon>Micromonosporales</taxon>
        <taxon>Micromonosporaceae</taxon>
        <taxon>Polymorphospora</taxon>
    </lineage>
</organism>
<gene>
    <name evidence="2" type="ORF">Prubr_64080</name>
</gene>
<dbReference type="EMBL" id="AP023359">
    <property type="protein sequence ID" value="BCJ69387.1"/>
    <property type="molecule type" value="Genomic_DNA"/>
</dbReference>
<reference evidence="2" key="1">
    <citation type="submission" date="2020-08" db="EMBL/GenBank/DDBJ databases">
        <title>Whole genome shotgun sequence of Polymorphospora rubra NBRC 101157.</title>
        <authorList>
            <person name="Komaki H."/>
            <person name="Tamura T."/>
        </authorList>
    </citation>
    <scope>NUCLEOTIDE SEQUENCE</scope>
    <source>
        <strain evidence="2">NBRC 101157</strain>
    </source>
</reference>
<name>A0A810N804_9ACTN</name>
<sequence>MVETLPAFGVQLMRLAELRDVDVKFLAGRAAVPEPVITAVLDGDEPDPSLLRRLAPALGLHASDVFVIAGQRVPDDLAPLDPAAAGDPGWLAWPLTHLPRAVPELHRFVRSMPQLPRPQRPAAPTPPYLRYPNGAGGLILRLLHNRNLSWLASAKYLYGIGRRDILSASTIGAIGHGRMPLTSHLLTGFAAFLDIPSRDLSALTGIDLTGDHPPTHPDAAEVARLIWNARRLTTDQLQQVHDRAHSIRHERADELRPKHRCSCPGRP</sequence>
<accession>A0A810N804</accession>
<protein>
    <submittedName>
        <fullName evidence="2">Uncharacterized protein</fullName>
    </submittedName>
</protein>
<keyword evidence="3" id="KW-1185">Reference proteome</keyword>
<proteinExistence type="predicted"/>
<dbReference type="AlphaFoldDB" id="A0A810N804"/>
<evidence type="ECO:0000313" key="3">
    <source>
        <dbReference type="Proteomes" id="UP000680866"/>
    </source>
</evidence>
<feature type="compositionally biased region" description="Basic and acidic residues" evidence="1">
    <location>
        <begin position="244"/>
        <end position="256"/>
    </location>
</feature>
<dbReference type="Proteomes" id="UP000680866">
    <property type="component" value="Chromosome"/>
</dbReference>
<dbReference type="KEGG" id="pry:Prubr_64080"/>
<evidence type="ECO:0000313" key="2">
    <source>
        <dbReference type="EMBL" id="BCJ69387.1"/>
    </source>
</evidence>
<evidence type="ECO:0000256" key="1">
    <source>
        <dbReference type="SAM" id="MobiDB-lite"/>
    </source>
</evidence>
<feature type="region of interest" description="Disordered" evidence="1">
    <location>
        <begin position="244"/>
        <end position="267"/>
    </location>
</feature>